<dbReference type="SUPFAM" id="SSF81383">
    <property type="entry name" value="F-box domain"/>
    <property type="match status" value="1"/>
</dbReference>
<organism evidence="2 3">
    <name type="scientific">Ephemerocybe angulata</name>
    <dbReference type="NCBI Taxonomy" id="980116"/>
    <lineage>
        <taxon>Eukaryota</taxon>
        <taxon>Fungi</taxon>
        <taxon>Dikarya</taxon>
        <taxon>Basidiomycota</taxon>
        <taxon>Agaricomycotina</taxon>
        <taxon>Agaricomycetes</taxon>
        <taxon>Agaricomycetidae</taxon>
        <taxon>Agaricales</taxon>
        <taxon>Agaricineae</taxon>
        <taxon>Psathyrellaceae</taxon>
        <taxon>Ephemerocybe</taxon>
    </lineage>
</organism>
<dbReference type="AlphaFoldDB" id="A0A8H6LU92"/>
<sequence>MPSANFHFLELPVELHLEILSELEPHEITHLSQTCKALRVVCSIRQVWEAALKKICQVNSIFEPSYYPMESMDLQDLRRSALQHWRWNERCLGAAHSDSATDATQVQEANASADVVLHCDLSAAIGTSDYLFSFRRVYLVPGGRYVFGIAGHSLHRKVLCIWDLGPARPLQPFTTQGLHPLLVKEFGWHIDDDVSEPVIYGQCLRYVVRSTTMRHGSRDTEATFQVFQVGPLPEDPRVRKMAEFAPGVPIMNDEVVRHWIDGDRVYIHISDSVFIWDFRRSLIATCVLSLLANNAPGGSLYQFTATGDRLIVCSSSVIWVWCTPPFEKLVLPLTLPVNDLEPMLRVPLRNLYTAADHTRLWSYLVLPEQRTSSCIRPAPSIEFDLVYIPDSHDPEATPQILVHRYALNFTLAYWGQNPLALVSKSSPPSDFPPIPLYDGRPRDFRYSVKQISSSLGGRSTAVVYSSPRMSEPTAICLLHTSPRSPVTPDGTRRWQHTTSKTAHVVQTTSSYDALSGRLAYICTNQTCGWDHGAGTEKLSGVHIINTV</sequence>
<feature type="domain" description="F-box" evidence="1">
    <location>
        <begin position="5"/>
        <end position="51"/>
    </location>
</feature>
<dbReference type="Gene3D" id="1.20.1280.50">
    <property type="match status" value="1"/>
</dbReference>
<proteinExistence type="predicted"/>
<dbReference type="PROSITE" id="PS50181">
    <property type="entry name" value="FBOX"/>
    <property type="match status" value="1"/>
</dbReference>
<evidence type="ECO:0000259" key="1">
    <source>
        <dbReference type="PROSITE" id="PS50181"/>
    </source>
</evidence>
<protein>
    <recommendedName>
        <fullName evidence="1">F-box domain-containing protein</fullName>
    </recommendedName>
</protein>
<dbReference type="Pfam" id="PF12937">
    <property type="entry name" value="F-box-like"/>
    <property type="match status" value="1"/>
</dbReference>
<gene>
    <name evidence="2" type="ORF">DFP72DRAFT_1179228</name>
</gene>
<keyword evidence="3" id="KW-1185">Reference proteome</keyword>
<dbReference type="OrthoDB" id="2688364at2759"/>
<dbReference type="Proteomes" id="UP000521943">
    <property type="component" value="Unassembled WGS sequence"/>
</dbReference>
<dbReference type="InterPro" id="IPR001810">
    <property type="entry name" value="F-box_dom"/>
</dbReference>
<evidence type="ECO:0000313" key="2">
    <source>
        <dbReference type="EMBL" id="KAF6742429.1"/>
    </source>
</evidence>
<dbReference type="InterPro" id="IPR036047">
    <property type="entry name" value="F-box-like_dom_sf"/>
</dbReference>
<dbReference type="SMART" id="SM00256">
    <property type="entry name" value="FBOX"/>
    <property type="match status" value="1"/>
</dbReference>
<name>A0A8H6LU92_9AGAR</name>
<accession>A0A8H6LU92</accession>
<dbReference type="EMBL" id="JACGCI010000184">
    <property type="protein sequence ID" value="KAF6742429.1"/>
    <property type="molecule type" value="Genomic_DNA"/>
</dbReference>
<evidence type="ECO:0000313" key="3">
    <source>
        <dbReference type="Proteomes" id="UP000521943"/>
    </source>
</evidence>
<reference evidence="2 3" key="1">
    <citation type="submission" date="2020-07" db="EMBL/GenBank/DDBJ databases">
        <title>Comparative genomics of pyrophilous fungi reveals a link between fire events and developmental genes.</title>
        <authorList>
            <consortium name="DOE Joint Genome Institute"/>
            <person name="Steindorff A.S."/>
            <person name="Carver A."/>
            <person name="Calhoun S."/>
            <person name="Stillman K."/>
            <person name="Liu H."/>
            <person name="Lipzen A."/>
            <person name="Pangilinan J."/>
            <person name="Labutti K."/>
            <person name="Bruns T.D."/>
            <person name="Grigoriev I.V."/>
        </authorList>
    </citation>
    <scope>NUCLEOTIDE SEQUENCE [LARGE SCALE GENOMIC DNA]</scope>
    <source>
        <strain evidence="2 3">CBS 144469</strain>
    </source>
</reference>
<comment type="caution">
    <text evidence="2">The sequence shown here is derived from an EMBL/GenBank/DDBJ whole genome shotgun (WGS) entry which is preliminary data.</text>
</comment>
<dbReference type="CDD" id="cd09917">
    <property type="entry name" value="F-box_SF"/>
    <property type="match status" value="1"/>
</dbReference>